<evidence type="ECO:0000256" key="3">
    <source>
        <dbReference type="PIRSR" id="PIRSR605511-2"/>
    </source>
</evidence>
<accession>A0A926P1X9</accession>
<comment type="caution">
    <text evidence="5">The sequence shown here is derived from an EMBL/GenBank/DDBJ whole genome shotgun (WGS) entry which is preliminary data.</text>
</comment>
<evidence type="ECO:0000259" key="4">
    <source>
        <dbReference type="Pfam" id="PF08450"/>
    </source>
</evidence>
<keyword evidence="3" id="KW-0479">Metal-binding</keyword>
<name>A0A926P1X9_9HYPH</name>
<dbReference type="GO" id="GO:0016787">
    <property type="term" value="F:hydrolase activity"/>
    <property type="evidence" value="ECO:0007669"/>
    <property type="project" value="UniProtKB-KW"/>
</dbReference>
<dbReference type="PANTHER" id="PTHR47572:SF4">
    <property type="entry name" value="LACTONASE DRP35"/>
    <property type="match status" value="1"/>
</dbReference>
<evidence type="ECO:0000313" key="5">
    <source>
        <dbReference type="EMBL" id="MBD1545441.1"/>
    </source>
</evidence>
<dbReference type="PRINTS" id="PR01790">
    <property type="entry name" value="SMP30FAMILY"/>
</dbReference>
<proteinExistence type="predicted"/>
<dbReference type="InterPro" id="IPR005511">
    <property type="entry name" value="SMP-30"/>
</dbReference>
<protein>
    <submittedName>
        <fullName evidence="5">SMP-30/gluconolactonase/LRE family protein</fullName>
    </submittedName>
</protein>
<evidence type="ECO:0000256" key="1">
    <source>
        <dbReference type="ARBA" id="ARBA00022801"/>
    </source>
</evidence>
<dbReference type="GO" id="GO:0046872">
    <property type="term" value="F:metal ion binding"/>
    <property type="evidence" value="ECO:0007669"/>
    <property type="project" value="UniProtKB-KW"/>
</dbReference>
<dbReference type="EMBL" id="JABFCZ010000004">
    <property type="protein sequence ID" value="MBD1545441.1"/>
    <property type="molecule type" value="Genomic_DNA"/>
</dbReference>
<dbReference type="Gene3D" id="2.120.10.30">
    <property type="entry name" value="TolB, C-terminal domain"/>
    <property type="match status" value="1"/>
</dbReference>
<organism evidence="5 6">
    <name type="scientific">Roseibium aggregatum</name>
    <dbReference type="NCBI Taxonomy" id="187304"/>
    <lineage>
        <taxon>Bacteria</taxon>
        <taxon>Pseudomonadati</taxon>
        <taxon>Pseudomonadota</taxon>
        <taxon>Alphaproteobacteria</taxon>
        <taxon>Hyphomicrobiales</taxon>
        <taxon>Stappiaceae</taxon>
        <taxon>Roseibium</taxon>
    </lineage>
</organism>
<feature type="domain" description="SMP-30/Gluconolactonase/LRE-like region" evidence="4">
    <location>
        <begin position="32"/>
        <end position="287"/>
    </location>
</feature>
<dbReference type="PANTHER" id="PTHR47572">
    <property type="entry name" value="LIPOPROTEIN-RELATED"/>
    <property type="match status" value="1"/>
</dbReference>
<reference evidence="5" key="1">
    <citation type="submission" date="2020-05" db="EMBL/GenBank/DDBJ databases">
        <title>Identification of trans-AT polyketide cluster in two marine bacteria, producers of a novel glutaramide-containing polyketide sesbanimide D and analogs.</title>
        <authorList>
            <person name="Kacar D."/>
            <person name="Rodriguez P."/>
            <person name="Canedo L."/>
            <person name="Gonzalez E."/>
            <person name="Galan B."/>
            <person name="De La Calle F."/>
            <person name="Garcia J.L."/>
        </authorList>
    </citation>
    <scope>NUCLEOTIDE SEQUENCE</scope>
    <source>
        <strain evidence="5">PHM038</strain>
    </source>
</reference>
<feature type="binding site" evidence="3">
    <location>
        <position position="121"/>
    </location>
    <ligand>
        <name>substrate</name>
    </ligand>
</feature>
<dbReference type="AlphaFoldDB" id="A0A926P1X9"/>
<dbReference type="RefSeq" id="WP_190290114.1">
    <property type="nucleotide sequence ID" value="NZ_JABFCZ010000004.1"/>
</dbReference>
<feature type="binding site" evidence="3">
    <location>
        <position position="233"/>
    </location>
    <ligand>
        <name>a divalent metal cation</name>
        <dbReference type="ChEBI" id="CHEBI:60240"/>
    </ligand>
</feature>
<dbReference type="InterPro" id="IPR013658">
    <property type="entry name" value="SGL"/>
</dbReference>
<comment type="cofactor">
    <cofactor evidence="3">
        <name>Zn(2+)</name>
        <dbReference type="ChEBI" id="CHEBI:29105"/>
    </cofactor>
    <text evidence="3">Binds 1 divalent metal cation per subunit.</text>
</comment>
<feature type="binding site" evidence="3">
    <location>
        <position position="178"/>
    </location>
    <ligand>
        <name>a divalent metal cation</name>
        <dbReference type="ChEBI" id="CHEBI:60240"/>
    </ligand>
</feature>
<dbReference type="Pfam" id="PF08450">
    <property type="entry name" value="SGL"/>
    <property type="match status" value="1"/>
</dbReference>
<gene>
    <name evidence="5" type="ORF">HK439_04155</name>
</gene>
<keyword evidence="1" id="KW-0378">Hydrolase</keyword>
<keyword evidence="3" id="KW-0862">Zinc</keyword>
<dbReference type="InterPro" id="IPR011042">
    <property type="entry name" value="6-blade_b-propeller_TolB-like"/>
</dbReference>
<dbReference type="SUPFAM" id="SSF63829">
    <property type="entry name" value="Calcium-dependent phosphotriesterase"/>
    <property type="match status" value="1"/>
</dbReference>
<sequence length="301" mass="33361">MPGELYDIRDDRFAKLIHRNAGMDTLWTGGRWTEGPAYFAAGRYLIWSDIPNDRILRWDEMNGEVSTFEQPCRNHNGHTVDGQGRLIACEHRGRCVSRYEIDGTKTILADSYDGKPLNSPNDVVVKSDGSVWFTDPSYGIDSDYEGDAAPMEQDGRHVYRIAPDGGITRVIDDMKQPNGLAFSADETTLYVADTGKTHFPDCEPKIRKYPVSADGKSVGPGADFIFCDTRLFDGFRLDTKGNIWSSAGDGIHCFAADGTLIGKIRIDEVVSNLCFGGPKRNRLFICATTSLRAIYVNARGL</sequence>
<dbReference type="Proteomes" id="UP000598467">
    <property type="component" value="Unassembled WGS sequence"/>
</dbReference>
<evidence type="ECO:0000256" key="2">
    <source>
        <dbReference type="PIRSR" id="PIRSR605511-1"/>
    </source>
</evidence>
<feature type="active site" description="Proton donor/acceptor" evidence="2">
    <location>
        <position position="233"/>
    </location>
</feature>
<feature type="binding site" evidence="3">
    <location>
        <position position="145"/>
    </location>
    <ligand>
        <name>substrate</name>
    </ligand>
</feature>
<evidence type="ECO:0000313" key="6">
    <source>
        <dbReference type="Proteomes" id="UP000598467"/>
    </source>
</evidence>
<feature type="binding site" evidence="3">
    <location>
        <position position="34"/>
    </location>
    <ligand>
        <name>a divalent metal cation</name>
        <dbReference type="ChEBI" id="CHEBI:60240"/>
    </ligand>
</feature>
<dbReference type="InterPro" id="IPR051262">
    <property type="entry name" value="SMP-30/CGR1_Lactonase"/>
</dbReference>